<dbReference type="AlphaFoldDB" id="A0A7J6BEE4"/>
<accession>A0A7J6BEE4</accession>
<protein>
    <submittedName>
        <fullName evidence="2">Uncharacterized protein</fullName>
    </submittedName>
</protein>
<evidence type="ECO:0000313" key="2">
    <source>
        <dbReference type="EMBL" id="KAF4092967.1"/>
    </source>
</evidence>
<dbReference type="Proteomes" id="UP000593565">
    <property type="component" value="Unassembled WGS sequence"/>
</dbReference>
<feature type="compositionally biased region" description="Low complexity" evidence="1">
    <location>
        <begin position="100"/>
        <end position="111"/>
    </location>
</feature>
<organism evidence="2 3">
    <name type="scientific">Ameiurus melas</name>
    <name type="common">Black bullhead</name>
    <name type="synonym">Silurus melas</name>
    <dbReference type="NCBI Taxonomy" id="219545"/>
    <lineage>
        <taxon>Eukaryota</taxon>
        <taxon>Metazoa</taxon>
        <taxon>Chordata</taxon>
        <taxon>Craniata</taxon>
        <taxon>Vertebrata</taxon>
        <taxon>Euteleostomi</taxon>
        <taxon>Actinopterygii</taxon>
        <taxon>Neopterygii</taxon>
        <taxon>Teleostei</taxon>
        <taxon>Ostariophysi</taxon>
        <taxon>Siluriformes</taxon>
        <taxon>Ictaluridae</taxon>
        <taxon>Ameiurus</taxon>
    </lineage>
</organism>
<dbReference type="EMBL" id="JAAGNN010000002">
    <property type="protein sequence ID" value="KAF4092967.1"/>
    <property type="molecule type" value="Genomic_DNA"/>
</dbReference>
<gene>
    <name evidence="2" type="ORF">AMELA_G00027950</name>
</gene>
<feature type="region of interest" description="Disordered" evidence="1">
    <location>
        <begin position="98"/>
        <end position="117"/>
    </location>
</feature>
<comment type="caution">
    <text evidence="2">The sequence shown here is derived from an EMBL/GenBank/DDBJ whole genome shotgun (WGS) entry which is preliminary data.</text>
</comment>
<sequence length="117" mass="12741">MKATFNEVYKKVLKNGTNVEDPHVSPKLLKMFAPSKCNQVELLVHGSGKTADDVKYKGEGAITVISTDVTFPMFNPAELEFLAEYAAAMSPVAKETNISQAEANAQNTNNQPTEHQA</sequence>
<evidence type="ECO:0000256" key="1">
    <source>
        <dbReference type="SAM" id="MobiDB-lite"/>
    </source>
</evidence>
<reference evidence="2 3" key="1">
    <citation type="submission" date="2020-02" db="EMBL/GenBank/DDBJ databases">
        <title>A chromosome-scale genome assembly of the black bullhead catfish (Ameiurus melas).</title>
        <authorList>
            <person name="Wen M."/>
            <person name="Zham M."/>
            <person name="Cabau C."/>
            <person name="Klopp C."/>
            <person name="Donnadieu C."/>
            <person name="Roques C."/>
            <person name="Bouchez O."/>
            <person name="Lampietro C."/>
            <person name="Jouanno E."/>
            <person name="Herpin A."/>
            <person name="Louis A."/>
            <person name="Berthelot C."/>
            <person name="Parey E."/>
            <person name="Roest-Crollius H."/>
            <person name="Braasch I."/>
            <person name="Postlethwait J."/>
            <person name="Robinson-Rechavi M."/>
            <person name="Echchiki A."/>
            <person name="Begum T."/>
            <person name="Montfort J."/>
            <person name="Schartl M."/>
            <person name="Bobe J."/>
            <person name="Guiguen Y."/>
        </authorList>
    </citation>
    <scope>NUCLEOTIDE SEQUENCE [LARGE SCALE GENOMIC DNA]</scope>
    <source>
        <strain evidence="2">M_S1</strain>
        <tissue evidence="2">Blood</tissue>
    </source>
</reference>
<keyword evidence="3" id="KW-1185">Reference proteome</keyword>
<evidence type="ECO:0000313" key="3">
    <source>
        <dbReference type="Proteomes" id="UP000593565"/>
    </source>
</evidence>
<name>A0A7J6BEE4_AMEME</name>
<proteinExistence type="predicted"/>